<dbReference type="InterPro" id="IPR037522">
    <property type="entry name" value="HD_GYP_dom"/>
</dbReference>
<sequence>MRRRDEFIVKLKKYPVSQLQEGMVIGRGIYEEDMTVILSEGTVLDRQMISLLESRDVYFVHVRDDIAPVPPVHQVDNVKIALADVAAALGGSRAKSGRALLPTLNIVPEASSPDKDAALAEFMREVADTVAVKPVIRRRTARSVVQTGIAPQKDASLESAYVSQYKDLCLNLSMLYETTRTSGHIDKAAVEILAQQVLPLCSSAKAMTHIYNVRMKGDYALHHSVRVAILAGLMGQWLKMMQRDRLRLVMAALLLDIGSTRIAPGFLKKVGGYTKEDRVLMQKHTRLGHALVMNSAFASDAQIAGAVLQHHERNDGSGYPDAVKKEQICDFARILAVLDSYDAMTSRRSYAKRRSPFDVFSALSDEFVANHLDAAYGLPFIRHVCNSLNGNWVKLTNGETGKIVYIDESRLDALPIVQTMDGAFVDLNTLSSIRIESMLASEEMTH</sequence>
<name>C9LTZ6_SELS3</name>
<proteinExistence type="predicted"/>
<dbReference type="PANTHER" id="PTHR43155:SF2">
    <property type="entry name" value="CYCLIC DI-GMP PHOSPHODIESTERASE PA4108"/>
    <property type="match status" value="1"/>
</dbReference>
<evidence type="ECO:0000259" key="1">
    <source>
        <dbReference type="PROSITE" id="PS51832"/>
    </source>
</evidence>
<dbReference type="eggNOG" id="COG2206">
    <property type="taxonomic scope" value="Bacteria"/>
</dbReference>
<dbReference type="Pfam" id="PF13487">
    <property type="entry name" value="HD_5"/>
    <property type="match status" value="1"/>
</dbReference>
<dbReference type="PROSITE" id="PS51832">
    <property type="entry name" value="HD_GYP"/>
    <property type="match status" value="1"/>
</dbReference>
<dbReference type="Proteomes" id="UP000003505">
    <property type="component" value="Unassembled WGS sequence"/>
</dbReference>
<dbReference type="CDD" id="cd00077">
    <property type="entry name" value="HDc"/>
    <property type="match status" value="1"/>
</dbReference>
<organism evidence="2 3">
    <name type="scientific">Selenomonas sputigena (strain ATCC 35185 / DSM 20758 / CCUG 44933 / VPI D19B-28)</name>
    <dbReference type="NCBI Taxonomy" id="546271"/>
    <lineage>
        <taxon>Bacteria</taxon>
        <taxon>Bacillati</taxon>
        <taxon>Bacillota</taxon>
        <taxon>Negativicutes</taxon>
        <taxon>Selenomonadales</taxon>
        <taxon>Selenomonadaceae</taxon>
        <taxon>Selenomonas</taxon>
    </lineage>
</organism>
<evidence type="ECO:0000313" key="3">
    <source>
        <dbReference type="Proteomes" id="UP000003505"/>
    </source>
</evidence>
<dbReference type="PANTHER" id="PTHR43155">
    <property type="entry name" value="CYCLIC DI-GMP PHOSPHODIESTERASE PA4108-RELATED"/>
    <property type="match status" value="1"/>
</dbReference>
<dbReference type="EMBL" id="ACKP02000015">
    <property type="protein sequence ID" value="EEX77527.1"/>
    <property type="molecule type" value="Genomic_DNA"/>
</dbReference>
<gene>
    <name evidence="2" type="ORF">SELSPUOL_00801</name>
</gene>
<reference evidence="2 3" key="1">
    <citation type="submission" date="2009-09" db="EMBL/GenBank/DDBJ databases">
        <authorList>
            <person name="Weinstock G."/>
            <person name="Sodergren E."/>
            <person name="Clifton S."/>
            <person name="Fulton L."/>
            <person name="Fulton B."/>
            <person name="Courtney L."/>
            <person name="Fronick C."/>
            <person name="Harrison M."/>
            <person name="Strong C."/>
            <person name="Farmer C."/>
            <person name="Delahaunty K."/>
            <person name="Markovic C."/>
            <person name="Hall O."/>
            <person name="Minx P."/>
            <person name="Tomlinson C."/>
            <person name="Mitreva M."/>
            <person name="Nelson J."/>
            <person name="Hou S."/>
            <person name="Wollam A."/>
            <person name="Pepin K.H."/>
            <person name="Johnson M."/>
            <person name="Bhonagiri V."/>
            <person name="Nash W.E."/>
            <person name="Warren W."/>
            <person name="Chinwalla A."/>
            <person name="Mardis E.R."/>
            <person name="Wilson R.K."/>
        </authorList>
    </citation>
    <scope>NUCLEOTIDE SEQUENCE [LARGE SCALE GENOMIC DNA]</scope>
    <source>
        <strain evidence="3">ATCC 35185 / DSM 20758 / VPI D19B-28</strain>
    </source>
</reference>
<dbReference type="InterPro" id="IPR003607">
    <property type="entry name" value="HD/PDEase_dom"/>
</dbReference>
<dbReference type="Gene3D" id="1.10.3210.10">
    <property type="entry name" value="Hypothetical protein af1432"/>
    <property type="match status" value="1"/>
</dbReference>
<evidence type="ECO:0000313" key="2">
    <source>
        <dbReference type="EMBL" id="EEX77527.1"/>
    </source>
</evidence>
<dbReference type="SUPFAM" id="SSF109604">
    <property type="entry name" value="HD-domain/PDEase-like"/>
    <property type="match status" value="1"/>
</dbReference>
<protein>
    <submittedName>
        <fullName evidence="2">HD domain protein</fullName>
    </submittedName>
</protein>
<dbReference type="STRING" id="546271.Selsp_1410"/>
<accession>C9LTZ6</accession>
<comment type="caution">
    <text evidence="2">The sequence shown here is derived from an EMBL/GenBank/DDBJ whole genome shotgun (WGS) entry which is preliminary data.</text>
</comment>
<dbReference type="AlphaFoldDB" id="C9LTZ6"/>
<dbReference type="SMART" id="SM00471">
    <property type="entry name" value="HDc"/>
    <property type="match status" value="1"/>
</dbReference>
<feature type="domain" description="HD-GYP" evidence="1">
    <location>
        <begin position="198"/>
        <end position="396"/>
    </location>
</feature>